<dbReference type="AlphaFoldDB" id="A0A6C0ANB3"/>
<sequence>MLIFGIVALVLGGAGIAGFAFTRVGFRNEGMLVRVGGYREGFSDSPVCNSCNKPKPSCGCKKKNVCNSCNMPRSSCNCDSGSGSGSRSPPIAPCPRTMEPDLSKYILKSQIPTCSKVSSPEMSNYMLKTECPPVPDLSKYVLKSSIPKPQPVIIDNSKCKGDTGECPPCPRPRCPVVKCPPPTKCPTPAPCPRAVCPSTVVKCKSEESTQPTVRPFLAPLNMSGFGLA</sequence>
<organism evidence="1">
    <name type="scientific">viral metagenome</name>
    <dbReference type="NCBI Taxonomy" id="1070528"/>
    <lineage>
        <taxon>unclassified sequences</taxon>
        <taxon>metagenomes</taxon>
        <taxon>organismal metagenomes</taxon>
    </lineage>
</organism>
<proteinExistence type="predicted"/>
<accession>A0A6C0ANB3</accession>
<reference evidence="1" key="1">
    <citation type="journal article" date="2020" name="Nature">
        <title>Giant virus diversity and host interactions through global metagenomics.</title>
        <authorList>
            <person name="Schulz F."/>
            <person name="Roux S."/>
            <person name="Paez-Espino D."/>
            <person name="Jungbluth S."/>
            <person name="Walsh D.A."/>
            <person name="Denef V.J."/>
            <person name="McMahon K.D."/>
            <person name="Konstantinidis K.T."/>
            <person name="Eloe-Fadrosh E.A."/>
            <person name="Kyrpides N.C."/>
            <person name="Woyke T."/>
        </authorList>
    </citation>
    <scope>NUCLEOTIDE SEQUENCE</scope>
    <source>
        <strain evidence="1">GVMAG-S-1101161-73</strain>
    </source>
</reference>
<dbReference type="EMBL" id="MN740733">
    <property type="protein sequence ID" value="QHS81294.1"/>
    <property type="molecule type" value="Genomic_DNA"/>
</dbReference>
<evidence type="ECO:0000313" key="1">
    <source>
        <dbReference type="EMBL" id="QHS81294.1"/>
    </source>
</evidence>
<name>A0A6C0ANB3_9ZZZZ</name>
<protein>
    <submittedName>
        <fullName evidence="1">Uncharacterized protein</fullName>
    </submittedName>
</protein>